<evidence type="ECO:0000313" key="3">
    <source>
        <dbReference type="EnsemblMetazoa" id="CapteP204612"/>
    </source>
</evidence>
<reference evidence="4" key="1">
    <citation type="submission" date="2012-12" db="EMBL/GenBank/DDBJ databases">
        <authorList>
            <person name="Hellsten U."/>
            <person name="Grimwood J."/>
            <person name="Chapman J.A."/>
            <person name="Shapiro H."/>
            <person name="Aerts A."/>
            <person name="Otillar R.P."/>
            <person name="Terry A.Y."/>
            <person name="Boore J.L."/>
            <person name="Simakov O."/>
            <person name="Marletaz F."/>
            <person name="Cho S.-J."/>
            <person name="Edsinger-Gonzales E."/>
            <person name="Havlak P."/>
            <person name="Kuo D.-H."/>
            <person name="Larsson T."/>
            <person name="Lv J."/>
            <person name="Arendt D."/>
            <person name="Savage R."/>
            <person name="Osoegawa K."/>
            <person name="de Jong P."/>
            <person name="Lindberg D.R."/>
            <person name="Seaver E.C."/>
            <person name="Weisblat D.A."/>
            <person name="Putnam N.H."/>
            <person name="Grigoriev I.V."/>
            <person name="Rokhsar D.S."/>
        </authorList>
    </citation>
    <scope>NUCLEOTIDE SEQUENCE</scope>
    <source>
        <strain evidence="4">I ESC-2004</strain>
    </source>
</reference>
<protein>
    <submittedName>
        <fullName evidence="2 3">Uncharacterized protein</fullName>
    </submittedName>
</protein>
<name>R7USW8_CAPTE</name>
<accession>R7USW8</accession>
<evidence type="ECO:0000256" key="1">
    <source>
        <dbReference type="SAM" id="Phobius"/>
    </source>
</evidence>
<reference evidence="2 4" key="2">
    <citation type="journal article" date="2013" name="Nature">
        <title>Insights into bilaterian evolution from three spiralian genomes.</title>
        <authorList>
            <person name="Simakov O."/>
            <person name="Marletaz F."/>
            <person name="Cho S.J."/>
            <person name="Edsinger-Gonzales E."/>
            <person name="Havlak P."/>
            <person name="Hellsten U."/>
            <person name="Kuo D.H."/>
            <person name="Larsson T."/>
            <person name="Lv J."/>
            <person name="Arendt D."/>
            <person name="Savage R."/>
            <person name="Osoegawa K."/>
            <person name="de Jong P."/>
            <person name="Grimwood J."/>
            <person name="Chapman J.A."/>
            <person name="Shapiro H."/>
            <person name="Aerts A."/>
            <person name="Otillar R.P."/>
            <person name="Terry A.Y."/>
            <person name="Boore J.L."/>
            <person name="Grigoriev I.V."/>
            <person name="Lindberg D.R."/>
            <person name="Seaver E.C."/>
            <person name="Weisblat D.A."/>
            <person name="Putnam N.H."/>
            <person name="Rokhsar D.S."/>
        </authorList>
    </citation>
    <scope>NUCLEOTIDE SEQUENCE</scope>
    <source>
        <strain evidence="2 4">I ESC-2004</strain>
    </source>
</reference>
<dbReference type="HOGENOM" id="CLU_895014_0_0_1"/>
<dbReference type="EMBL" id="AMQN01007202">
    <property type="status" value="NOT_ANNOTATED_CDS"/>
    <property type="molecule type" value="Genomic_DNA"/>
</dbReference>
<gene>
    <name evidence="2" type="ORF">CAPTEDRAFT_204612</name>
</gene>
<dbReference type="EMBL" id="KB300220">
    <property type="protein sequence ID" value="ELU07007.1"/>
    <property type="molecule type" value="Genomic_DNA"/>
</dbReference>
<evidence type="ECO:0000313" key="2">
    <source>
        <dbReference type="EMBL" id="ELU07007.1"/>
    </source>
</evidence>
<keyword evidence="1" id="KW-0472">Membrane</keyword>
<feature type="transmembrane region" description="Helical" evidence="1">
    <location>
        <begin position="203"/>
        <end position="224"/>
    </location>
</feature>
<evidence type="ECO:0000313" key="4">
    <source>
        <dbReference type="Proteomes" id="UP000014760"/>
    </source>
</evidence>
<dbReference type="EnsemblMetazoa" id="CapteT204612">
    <property type="protein sequence ID" value="CapteP204612"/>
    <property type="gene ID" value="CapteG204612"/>
</dbReference>
<dbReference type="Proteomes" id="UP000014760">
    <property type="component" value="Unassembled WGS sequence"/>
</dbReference>
<proteinExistence type="predicted"/>
<sequence>MRPQRPLVYDMLKGYGMRDSTLMISPKRMKGSKSRIKSIDKRLAKMLRITYTKWYCSCTISTGVTISEAPPKSFFAVHGRMGSTDPGQDPNSHPQHNLKMKLTLTQNSSVQLPTNIFATHLPINMSATVLENSTDVTYLYRWWRNDRPVTKFTEQCYYVTTFSDARPKFVGVEIKMAKSETDPLTNSTTVIILQDLNNSPIPAGIPILCASIALAFFCLFFIAYKKDLLSETNVETASFSLPESRAFFFEKASRRFNAMKDGLRRAYHSIQERYEAMKTKESTTPVVYRMSSPASYGTLEDSLTNSVHFEC</sequence>
<keyword evidence="4" id="KW-1185">Reference proteome</keyword>
<organism evidence="2">
    <name type="scientific">Capitella teleta</name>
    <name type="common">Polychaete worm</name>
    <dbReference type="NCBI Taxonomy" id="283909"/>
    <lineage>
        <taxon>Eukaryota</taxon>
        <taxon>Metazoa</taxon>
        <taxon>Spiralia</taxon>
        <taxon>Lophotrochozoa</taxon>
        <taxon>Annelida</taxon>
        <taxon>Polychaeta</taxon>
        <taxon>Sedentaria</taxon>
        <taxon>Scolecida</taxon>
        <taxon>Capitellidae</taxon>
        <taxon>Capitella</taxon>
    </lineage>
</organism>
<dbReference type="AlphaFoldDB" id="R7USW8"/>
<reference evidence="3" key="3">
    <citation type="submission" date="2015-06" db="UniProtKB">
        <authorList>
            <consortium name="EnsemblMetazoa"/>
        </authorList>
    </citation>
    <scope>IDENTIFICATION</scope>
</reference>
<keyword evidence="1" id="KW-1133">Transmembrane helix</keyword>
<keyword evidence="1" id="KW-0812">Transmembrane</keyword>